<keyword evidence="16" id="KW-1185">Reference proteome</keyword>
<dbReference type="Pfam" id="PF01593">
    <property type="entry name" value="Amino_oxidase"/>
    <property type="match status" value="1"/>
</dbReference>
<keyword evidence="12" id="KW-0963">Cytoplasm</keyword>
<evidence type="ECO:0000256" key="11">
    <source>
        <dbReference type="ARBA" id="ARBA00023133"/>
    </source>
</evidence>
<evidence type="ECO:0000256" key="12">
    <source>
        <dbReference type="RuleBase" id="RU364052"/>
    </source>
</evidence>
<comment type="function">
    <text evidence="3 12">Involved in coproporphyrin-dependent heme b biosynthesis. Catalyzes the oxidation of coproporphyrinogen III to coproporphyrin III.</text>
</comment>
<dbReference type="EMBL" id="RXLR01000005">
    <property type="protein sequence ID" value="TDH25787.1"/>
    <property type="molecule type" value="Genomic_DNA"/>
</dbReference>
<dbReference type="PANTHER" id="PTHR42923">
    <property type="entry name" value="PROTOPORPHYRINOGEN OXIDASE"/>
    <property type="match status" value="1"/>
</dbReference>
<reference evidence="16 17" key="2">
    <citation type="journal article" date="2019" name="Sci. Rep.">
        <title>Extended insight into the Mycobacterium chelonae-abscessus complex through whole genome sequencing of Mycobacterium salmoniphilum outbreak and Mycobacterium salmoniphilum-like strains.</title>
        <authorList>
            <person name="Behra P.R.K."/>
            <person name="Das S."/>
            <person name="Pettersson B.M.F."/>
            <person name="Shirreff L."/>
            <person name="DuCote T."/>
            <person name="Jacobsson K.G."/>
            <person name="Ennis D.G."/>
            <person name="Kirsebom L.A."/>
        </authorList>
    </citation>
    <scope>NUCLEOTIDE SEQUENCE [LARGE SCALE GENOMIC DNA]</scope>
    <source>
        <strain evidence="15 16">CCUG 63697</strain>
        <strain evidence="14 17">DSM 45524</strain>
    </source>
</reference>
<dbReference type="SUPFAM" id="SSF54373">
    <property type="entry name" value="FAD-linked reductases, C-terminal domain"/>
    <property type="match status" value="1"/>
</dbReference>
<feature type="domain" description="Amine oxidase" evidence="13">
    <location>
        <begin position="18"/>
        <end position="453"/>
    </location>
</feature>
<comment type="caution">
    <text evidence="14">The sequence shown here is derived from an EMBL/GenBank/DDBJ whole genome shotgun (WGS) entry which is preliminary data.</text>
</comment>
<dbReference type="GO" id="GO:0004729">
    <property type="term" value="F:oxygen-dependent protoporphyrinogen oxidase activity"/>
    <property type="evidence" value="ECO:0007669"/>
    <property type="project" value="UniProtKB-UniRule"/>
</dbReference>
<keyword evidence="10 12" id="KW-0560">Oxidoreductase</keyword>
<evidence type="ECO:0000256" key="3">
    <source>
        <dbReference type="ARBA" id="ARBA00002185"/>
    </source>
</evidence>
<dbReference type="Gene3D" id="3.90.660.20">
    <property type="entry name" value="Protoporphyrinogen oxidase, mitochondrial, domain 2"/>
    <property type="match status" value="1"/>
</dbReference>
<comment type="subcellular location">
    <subcellularLocation>
        <location evidence="12">Cytoplasm</location>
    </subcellularLocation>
</comment>
<dbReference type="EC" id="1.3.3.15" evidence="6 12"/>
<evidence type="ECO:0000256" key="6">
    <source>
        <dbReference type="ARBA" id="ARBA00012402"/>
    </source>
</evidence>
<keyword evidence="11 12" id="KW-0350">Heme biosynthesis</keyword>
<dbReference type="RefSeq" id="WP_078334642.1">
    <property type="nucleotide sequence ID" value="NZ_MAFQ01000007.1"/>
</dbReference>
<dbReference type="NCBIfam" id="TIGR00562">
    <property type="entry name" value="proto_IX_ox"/>
    <property type="match status" value="1"/>
</dbReference>
<evidence type="ECO:0000256" key="7">
    <source>
        <dbReference type="ARBA" id="ARBA00019046"/>
    </source>
</evidence>
<comment type="cofactor">
    <cofactor evidence="2 12">
        <name>FAD</name>
        <dbReference type="ChEBI" id="CHEBI:57692"/>
    </cofactor>
</comment>
<evidence type="ECO:0000256" key="5">
    <source>
        <dbReference type="ARBA" id="ARBA00008310"/>
    </source>
</evidence>
<organism evidence="14 17">
    <name type="scientific">Mycobacteroides franklinii</name>
    <dbReference type="NCBI Taxonomy" id="948102"/>
    <lineage>
        <taxon>Bacteria</taxon>
        <taxon>Bacillati</taxon>
        <taxon>Actinomycetota</taxon>
        <taxon>Actinomycetes</taxon>
        <taxon>Mycobacteriales</taxon>
        <taxon>Mycobacteriaceae</taxon>
        <taxon>Mycobacteroides</taxon>
    </lineage>
</organism>
<evidence type="ECO:0000313" key="17">
    <source>
        <dbReference type="Proteomes" id="UP000295627"/>
    </source>
</evidence>
<dbReference type="InterPro" id="IPR004572">
    <property type="entry name" value="Protoporphyrinogen_oxidase"/>
</dbReference>
<dbReference type="AlphaFoldDB" id="A0A4V3A6Q7"/>
<evidence type="ECO:0000313" key="14">
    <source>
        <dbReference type="EMBL" id="TDH25787.1"/>
    </source>
</evidence>
<comment type="pathway">
    <text evidence="4 12">Porphyrin-containing compound metabolism; protoheme biosynthesis.</text>
</comment>
<dbReference type="GO" id="GO:0006783">
    <property type="term" value="P:heme biosynthetic process"/>
    <property type="evidence" value="ECO:0007669"/>
    <property type="project" value="UniProtKB-UniRule"/>
</dbReference>
<comment type="catalytic activity">
    <reaction evidence="1">
        <text>coproporphyrinogen III + 3 O2 = coproporphyrin III + 3 H2O2</text>
        <dbReference type="Rhea" id="RHEA:43436"/>
        <dbReference type="ChEBI" id="CHEBI:15379"/>
        <dbReference type="ChEBI" id="CHEBI:16240"/>
        <dbReference type="ChEBI" id="CHEBI:57309"/>
        <dbReference type="ChEBI" id="CHEBI:131725"/>
        <dbReference type="EC" id="1.3.3.15"/>
    </reaction>
    <physiologicalReaction direction="left-to-right" evidence="1">
        <dbReference type="Rhea" id="RHEA:43437"/>
    </physiologicalReaction>
</comment>
<evidence type="ECO:0000313" key="16">
    <source>
        <dbReference type="Proteomes" id="UP000295165"/>
    </source>
</evidence>
<evidence type="ECO:0000256" key="9">
    <source>
        <dbReference type="ARBA" id="ARBA00022827"/>
    </source>
</evidence>
<accession>A0A4V3A6Q7</accession>
<dbReference type="NCBIfam" id="NF008841">
    <property type="entry name" value="PRK11883.1-1"/>
    <property type="match status" value="1"/>
</dbReference>
<gene>
    <name evidence="15" type="primary">hemY</name>
    <name evidence="15" type="ORF">CCUG63697_03695</name>
    <name evidence="14" type="ORF">EJ571_00295</name>
</gene>
<dbReference type="PANTHER" id="PTHR42923:SF3">
    <property type="entry name" value="PROTOPORPHYRINOGEN OXIDASE"/>
    <property type="match status" value="1"/>
</dbReference>
<evidence type="ECO:0000256" key="2">
    <source>
        <dbReference type="ARBA" id="ARBA00001974"/>
    </source>
</evidence>
<evidence type="ECO:0000256" key="10">
    <source>
        <dbReference type="ARBA" id="ARBA00023002"/>
    </source>
</evidence>
<dbReference type="SUPFAM" id="SSF51905">
    <property type="entry name" value="FAD/NAD(P)-binding domain"/>
    <property type="match status" value="1"/>
</dbReference>
<dbReference type="Gene3D" id="3.50.50.60">
    <property type="entry name" value="FAD/NAD(P)-binding domain"/>
    <property type="match status" value="1"/>
</dbReference>
<keyword evidence="9 12" id="KW-0274">FAD</keyword>
<dbReference type="EMBL" id="PECC01000028">
    <property type="protein sequence ID" value="TDZ49159.1"/>
    <property type="molecule type" value="Genomic_DNA"/>
</dbReference>
<dbReference type="Proteomes" id="UP000295165">
    <property type="component" value="Unassembled WGS sequence"/>
</dbReference>
<name>A0A4V3A6Q7_9MYCO</name>
<dbReference type="UniPathway" id="UPA00252"/>
<dbReference type="GO" id="GO:0005737">
    <property type="term" value="C:cytoplasm"/>
    <property type="evidence" value="ECO:0007669"/>
    <property type="project" value="UniProtKB-SubCell"/>
</dbReference>
<comment type="similarity">
    <text evidence="5 12">Belongs to the protoporphyrinogen/coproporphyrinogen oxidase family. Coproporphyrinogen III oxidase subfamily.</text>
</comment>
<dbReference type="Gene3D" id="1.10.3110.10">
    <property type="entry name" value="protoporphyrinogen ix oxidase, domain 3"/>
    <property type="match status" value="1"/>
</dbReference>
<evidence type="ECO:0000259" key="13">
    <source>
        <dbReference type="Pfam" id="PF01593"/>
    </source>
</evidence>
<evidence type="ECO:0000313" key="15">
    <source>
        <dbReference type="EMBL" id="TDZ49159.1"/>
    </source>
</evidence>
<dbReference type="InterPro" id="IPR036188">
    <property type="entry name" value="FAD/NAD-bd_sf"/>
</dbReference>
<dbReference type="Proteomes" id="UP000295627">
    <property type="component" value="Unassembled WGS sequence"/>
</dbReference>
<sequence length="461" mass="47190">MTPPPSDSPSIAIVGGGISGLTAAYRLRSELDGLGVGGASITVYDPAEQLGGILRTITLGEHRIDIGAEAFITRRPEVLDLLDELGLADRRLETTGARPLVYAGGSLHPLPTRTVNGIPASASSVIGLVDDETVARIDSEPQRDMPWTVGADPTVADLVALRFGPQVVARLVDPLLGGVYAGSAATTGLRTAAPGIARALDEGAGSLLAAARQALPPISATGIFGAVDGGYAVLVDELWSRARAEHRQLAVTGVERDGDGWTVTGAGVSDRVDAVIVAVPAPRAAAILDAVAPESAAAARTIPVASSVVVALTLPGDVELPANSGVLVASAESLHTKAITFSTSKWGMRGRSTQVVRLSYGRFGDTVARATSDDQLRHWAVVDLETVLGAPVAPINSALARWIDAMPQYGPGHADVVDAVRAGLPSGIAVAGSYLDGIGVPACVASASQAARDSVARWRHG</sequence>
<proteinExistence type="inferred from homology"/>
<reference evidence="14" key="1">
    <citation type="submission" date="2018-12" db="EMBL/GenBank/DDBJ databases">
        <authorList>
            <person name="Behra P.R.K."/>
            <person name="Das S."/>
            <person name="Pettersson B.M.F."/>
            <person name="Shirreff L."/>
            <person name="Ducote T."/>
            <person name="Jacobsson K.-G."/>
            <person name="Ennis D.G."/>
            <person name="Kirsebom L.A."/>
        </authorList>
    </citation>
    <scope>NUCLEOTIDE SEQUENCE</scope>
    <source>
        <strain evidence="14">DSM 45524</strain>
    </source>
</reference>
<keyword evidence="8 12" id="KW-0285">Flavoprotein</keyword>
<evidence type="ECO:0000256" key="1">
    <source>
        <dbReference type="ARBA" id="ARBA00001755"/>
    </source>
</evidence>
<evidence type="ECO:0000256" key="8">
    <source>
        <dbReference type="ARBA" id="ARBA00022630"/>
    </source>
</evidence>
<protein>
    <recommendedName>
        <fullName evidence="7 12">Coproporphyrinogen III oxidase</fullName>
        <ecNumber evidence="6 12">1.3.3.15</ecNumber>
    </recommendedName>
</protein>
<evidence type="ECO:0000256" key="4">
    <source>
        <dbReference type="ARBA" id="ARBA00004744"/>
    </source>
</evidence>
<dbReference type="InterPro" id="IPR050464">
    <property type="entry name" value="Zeta_carotene_desat/Oxidored"/>
</dbReference>
<dbReference type="InterPro" id="IPR002937">
    <property type="entry name" value="Amino_oxidase"/>
</dbReference>